<evidence type="ECO:0000256" key="6">
    <source>
        <dbReference type="ARBA" id="ARBA00022741"/>
    </source>
</evidence>
<comment type="caution">
    <text evidence="17">The sequence shown here is derived from an EMBL/GenBank/DDBJ whole genome shotgun (WGS) entry which is preliminary data.</text>
</comment>
<dbReference type="AlphaFoldDB" id="A0A0V0QM13"/>
<keyword evidence="4" id="KW-0723">Serine/threonine-protein kinase</keyword>
<keyword evidence="18" id="KW-1185">Reference proteome</keyword>
<feature type="compositionally biased region" description="Low complexity" evidence="15">
    <location>
        <begin position="326"/>
        <end position="336"/>
    </location>
</feature>
<evidence type="ECO:0000256" key="3">
    <source>
        <dbReference type="ARBA" id="ARBA00022490"/>
    </source>
</evidence>
<sequence>MENYQLLNSIGEGSFGKVFKGRRKNSGQIVALKFISKRQKSEKDLANLRQEIEILKLMKHENIVLLLDAFETMHEFCIVTEFAQGELFEILEDDKSLPESEVRKIAQQLVFSLYYLHSNRIIHRDMKPQNILISANGVVKLCDFGFARAMSNNTLVLTSIKGTPLYMAPELVQEKPYNHTVDLWSLGVILYELFVGQPPFFTTSIYTLIQLIIKDPVKYPDNMSHEFRDFLQGLLNKNPQQRIGWPQLLEHPFILENEEEKQKRIYRQNKYNQWAGVQMNKEFLSSDTIPIQQEKTPRNQKDPKKDLDLSGHNTPNQQSNNTITFDNYDNNNSNNSKTPRANQNISDEIWQKYDFKSQDEKGATELRQDTQFLDRLLQILQTSALEIVQNKDKKITVQCSLKVLCQIIIKGKQDDRNTLDIVKNQKIPLILIQLLKNMLKQEQIYMFIDFLSDIVKACGQLAKVTFDKNLGIDNIYQKQLIPILSNLMKIDYHKNEQTHNLNLLINIQTLLASFYEIGDWLSILVGIYITEDKEQQNQPKQNNMGKISILRLFLQISRISKESLEKFCNHPQFIQLLLQQQYSDDPIVKGTVLQIIIYILKHLSSKKECNVQEYLQLNTKYIIEQFESNVTQNPVVSAIALNLLAEILQIDIELSQIIIKKFENLKSYEYLNILFNGSKNVIKAEEIRKIEGSGFGCPIYGFNDSIINFMQKLFFRYHKTYKKLDKLFILFEQSQLDQQIINFLINFHQKSDVSPKGFVSFLIFCHDAIFSEFQSFALKLFQEKVLRVLCSMLRETQLLALKEWPINYGGGMMCVHLLVAQLLRIFNLPFNKHSFEQNLGQIVKQLYNCDIIQCVLGAIQYLQKEHIGIAISLLSKLILNNEGQNDKQFAAQFIQNNGLLVIKKFNLLADNNPNILILDTLNILSQLARISKDYYESIHLINIYQQIKLLIQHNDPAIRSKVCNFIGNICRHSPYFYDQLIRNDLIKDCINCCKDSDKNTRKFACFAVGNAGFHNQKLYEHLRPVVPLLVDLLKDPEEKTRANAAGALGNFVRNSNILTGDLIRYGALHQMLEVVLNDKAQSQSPRRIALFSIGNFCVYTECRQVYEQLGIRKVIEQFINPKLTNDTQVIKYANRIIQKLDQYKN</sequence>
<dbReference type="InterPro" id="IPR021133">
    <property type="entry name" value="HEAT_type_2"/>
</dbReference>
<dbReference type="PROSITE" id="PS50011">
    <property type="entry name" value="PROTEIN_KINASE_DOM"/>
    <property type="match status" value="1"/>
</dbReference>
<evidence type="ECO:0000256" key="14">
    <source>
        <dbReference type="PROSITE-ProRule" id="PRU10141"/>
    </source>
</evidence>
<feature type="region of interest" description="Disordered" evidence="15">
    <location>
        <begin position="287"/>
        <end position="344"/>
    </location>
</feature>
<comment type="catalytic activity">
    <reaction evidence="10">
        <text>L-threonyl-[protein] + ATP = O-phospho-L-threonyl-[protein] + ADP + H(+)</text>
        <dbReference type="Rhea" id="RHEA:46608"/>
        <dbReference type="Rhea" id="RHEA-COMP:11060"/>
        <dbReference type="Rhea" id="RHEA-COMP:11605"/>
        <dbReference type="ChEBI" id="CHEBI:15378"/>
        <dbReference type="ChEBI" id="CHEBI:30013"/>
        <dbReference type="ChEBI" id="CHEBI:30616"/>
        <dbReference type="ChEBI" id="CHEBI:61977"/>
        <dbReference type="ChEBI" id="CHEBI:456216"/>
        <dbReference type="EC" id="2.7.11.1"/>
    </reaction>
</comment>
<dbReference type="InterPro" id="IPR000719">
    <property type="entry name" value="Prot_kinase_dom"/>
</dbReference>
<organism evidence="17 18">
    <name type="scientific">Pseudocohnilembus persalinus</name>
    <name type="common">Ciliate</name>
    <dbReference type="NCBI Taxonomy" id="266149"/>
    <lineage>
        <taxon>Eukaryota</taxon>
        <taxon>Sar</taxon>
        <taxon>Alveolata</taxon>
        <taxon>Ciliophora</taxon>
        <taxon>Intramacronucleata</taxon>
        <taxon>Oligohymenophorea</taxon>
        <taxon>Scuticociliatia</taxon>
        <taxon>Philasterida</taxon>
        <taxon>Pseudocohnilembidae</taxon>
        <taxon>Pseudocohnilembus</taxon>
    </lineage>
</organism>
<dbReference type="SMART" id="SM00220">
    <property type="entry name" value="S_TKc"/>
    <property type="match status" value="1"/>
</dbReference>
<dbReference type="FunFam" id="1.10.510.10:FF:000292">
    <property type="entry name" value="Serine/threonine-protein kinase 36"/>
    <property type="match status" value="1"/>
</dbReference>
<keyword evidence="5" id="KW-0808">Transferase</keyword>
<reference evidence="17 18" key="1">
    <citation type="journal article" date="2015" name="Sci. Rep.">
        <title>Genome of the facultative scuticociliatosis pathogen Pseudocohnilembus persalinus provides insight into its virulence through horizontal gene transfer.</title>
        <authorList>
            <person name="Xiong J."/>
            <person name="Wang G."/>
            <person name="Cheng J."/>
            <person name="Tian M."/>
            <person name="Pan X."/>
            <person name="Warren A."/>
            <person name="Jiang C."/>
            <person name="Yuan D."/>
            <person name="Miao W."/>
        </authorList>
    </citation>
    <scope>NUCLEOTIDE SEQUENCE [LARGE SCALE GENOMIC DNA]</scope>
    <source>
        <strain evidence="17">36N120E</strain>
    </source>
</reference>
<dbReference type="InterPro" id="IPR016024">
    <property type="entry name" value="ARM-type_fold"/>
</dbReference>
<dbReference type="PROSITE" id="PS50077">
    <property type="entry name" value="HEAT_REPEAT"/>
    <property type="match status" value="1"/>
</dbReference>
<feature type="compositionally biased region" description="Polar residues" evidence="15">
    <location>
        <begin position="311"/>
        <end position="325"/>
    </location>
</feature>
<evidence type="ECO:0000256" key="9">
    <source>
        <dbReference type="ARBA" id="ARBA00023212"/>
    </source>
</evidence>
<dbReference type="OrthoDB" id="266718at2759"/>
<comment type="subcellular location">
    <subcellularLocation>
        <location evidence="1">Cytoplasm</location>
        <location evidence="1">Cytoskeleton</location>
    </subcellularLocation>
</comment>
<dbReference type="Proteomes" id="UP000054937">
    <property type="component" value="Unassembled WGS sequence"/>
</dbReference>
<dbReference type="CDD" id="cd14002">
    <property type="entry name" value="STKc_STK36"/>
    <property type="match status" value="1"/>
</dbReference>
<proteinExistence type="predicted"/>
<protein>
    <recommendedName>
        <fullName evidence="2">non-specific serine/threonine protein kinase</fullName>
        <ecNumber evidence="2">2.7.11.1</ecNumber>
    </recommendedName>
    <alternativeName>
        <fullName evidence="12">Fused homolog</fullName>
    </alternativeName>
</protein>
<dbReference type="InterPro" id="IPR008271">
    <property type="entry name" value="Ser/Thr_kinase_AS"/>
</dbReference>
<dbReference type="Gene3D" id="1.10.510.10">
    <property type="entry name" value="Transferase(Phosphotransferase) domain 1"/>
    <property type="match status" value="1"/>
</dbReference>
<evidence type="ECO:0000256" key="10">
    <source>
        <dbReference type="ARBA" id="ARBA00047899"/>
    </source>
</evidence>
<feature type="repeat" description="HEAT" evidence="13">
    <location>
        <begin position="1025"/>
        <end position="1056"/>
    </location>
</feature>
<evidence type="ECO:0000256" key="5">
    <source>
        <dbReference type="ARBA" id="ARBA00022679"/>
    </source>
</evidence>
<keyword evidence="3" id="KW-0963">Cytoplasm</keyword>
<evidence type="ECO:0000256" key="15">
    <source>
        <dbReference type="SAM" id="MobiDB-lite"/>
    </source>
</evidence>
<keyword evidence="7 17" id="KW-0418">Kinase</keyword>
<evidence type="ECO:0000256" key="4">
    <source>
        <dbReference type="ARBA" id="ARBA00022527"/>
    </source>
</evidence>
<dbReference type="GO" id="GO:0005524">
    <property type="term" value="F:ATP binding"/>
    <property type="evidence" value="ECO:0007669"/>
    <property type="project" value="UniProtKB-UniRule"/>
</dbReference>
<evidence type="ECO:0000256" key="11">
    <source>
        <dbReference type="ARBA" id="ARBA00048679"/>
    </source>
</evidence>
<evidence type="ECO:0000313" key="17">
    <source>
        <dbReference type="EMBL" id="KRX03291.1"/>
    </source>
</evidence>
<dbReference type="Gene3D" id="1.25.10.10">
    <property type="entry name" value="Leucine-rich Repeat Variant"/>
    <property type="match status" value="1"/>
</dbReference>
<name>A0A0V0QM13_PSEPJ</name>
<dbReference type="EC" id="2.7.11.1" evidence="2"/>
<feature type="compositionally biased region" description="Basic and acidic residues" evidence="15">
    <location>
        <begin position="295"/>
        <end position="309"/>
    </location>
</feature>
<accession>A0A0V0QM13</accession>
<evidence type="ECO:0000313" key="18">
    <source>
        <dbReference type="Proteomes" id="UP000054937"/>
    </source>
</evidence>
<dbReference type="PROSITE" id="PS00107">
    <property type="entry name" value="PROTEIN_KINASE_ATP"/>
    <property type="match status" value="1"/>
</dbReference>
<gene>
    <name evidence="17" type="ORF">PPERSA_09199</name>
</gene>
<keyword evidence="8 14" id="KW-0067">ATP-binding</keyword>
<dbReference type="GO" id="GO:0005737">
    <property type="term" value="C:cytoplasm"/>
    <property type="evidence" value="ECO:0007669"/>
    <property type="project" value="UniProtKB-ARBA"/>
</dbReference>
<dbReference type="EMBL" id="LDAU01000138">
    <property type="protein sequence ID" value="KRX03291.1"/>
    <property type="molecule type" value="Genomic_DNA"/>
</dbReference>
<dbReference type="GO" id="GO:0005856">
    <property type="term" value="C:cytoskeleton"/>
    <property type="evidence" value="ECO:0007669"/>
    <property type="project" value="UniProtKB-SubCell"/>
</dbReference>
<dbReference type="PANTHER" id="PTHR22983">
    <property type="entry name" value="PROTEIN KINASE RELATED"/>
    <property type="match status" value="1"/>
</dbReference>
<dbReference type="InterPro" id="IPR011989">
    <property type="entry name" value="ARM-like"/>
</dbReference>
<keyword evidence="6 14" id="KW-0547">Nucleotide-binding</keyword>
<feature type="binding site" evidence="14">
    <location>
        <position position="33"/>
    </location>
    <ligand>
        <name>ATP</name>
        <dbReference type="ChEBI" id="CHEBI:30616"/>
    </ligand>
</feature>
<feature type="domain" description="Protein kinase" evidence="16">
    <location>
        <begin position="4"/>
        <end position="254"/>
    </location>
</feature>
<evidence type="ECO:0000256" key="12">
    <source>
        <dbReference type="ARBA" id="ARBA00075375"/>
    </source>
</evidence>
<dbReference type="FunFam" id="3.30.200.20:FF:000042">
    <property type="entry name" value="Aurora kinase A"/>
    <property type="match status" value="1"/>
</dbReference>
<dbReference type="InterPro" id="IPR011009">
    <property type="entry name" value="Kinase-like_dom_sf"/>
</dbReference>
<evidence type="ECO:0000259" key="16">
    <source>
        <dbReference type="PROSITE" id="PS50011"/>
    </source>
</evidence>
<evidence type="ECO:0000256" key="8">
    <source>
        <dbReference type="ARBA" id="ARBA00022840"/>
    </source>
</evidence>
<comment type="catalytic activity">
    <reaction evidence="11">
        <text>L-seryl-[protein] + ATP = O-phospho-L-seryl-[protein] + ADP + H(+)</text>
        <dbReference type="Rhea" id="RHEA:17989"/>
        <dbReference type="Rhea" id="RHEA-COMP:9863"/>
        <dbReference type="Rhea" id="RHEA-COMP:11604"/>
        <dbReference type="ChEBI" id="CHEBI:15378"/>
        <dbReference type="ChEBI" id="CHEBI:29999"/>
        <dbReference type="ChEBI" id="CHEBI:30616"/>
        <dbReference type="ChEBI" id="CHEBI:83421"/>
        <dbReference type="ChEBI" id="CHEBI:456216"/>
        <dbReference type="EC" id="2.7.11.1"/>
    </reaction>
</comment>
<dbReference type="InterPro" id="IPR017441">
    <property type="entry name" value="Protein_kinase_ATP_BS"/>
</dbReference>
<dbReference type="Pfam" id="PF00069">
    <property type="entry name" value="Pkinase"/>
    <property type="match status" value="1"/>
</dbReference>
<dbReference type="InParanoid" id="A0A0V0QM13"/>
<evidence type="ECO:0000256" key="7">
    <source>
        <dbReference type="ARBA" id="ARBA00022777"/>
    </source>
</evidence>
<keyword evidence="9" id="KW-0206">Cytoskeleton</keyword>
<dbReference type="SUPFAM" id="SSF48371">
    <property type="entry name" value="ARM repeat"/>
    <property type="match status" value="2"/>
</dbReference>
<dbReference type="PANTHER" id="PTHR22983:SF6">
    <property type="entry name" value="SERINE_THREONINE-PROTEIN KINASE 36"/>
    <property type="match status" value="1"/>
</dbReference>
<evidence type="ECO:0000256" key="13">
    <source>
        <dbReference type="PROSITE-ProRule" id="PRU00103"/>
    </source>
</evidence>
<dbReference type="SUPFAM" id="SSF56112">
    <property type="entry name" value="Protein kinase-like (PK-like)"/>
    <property type="match status" value="1"/>
</dbReference>
<dbReference type="Pfam" id="PF13513">
    <property type="entry name" value="HEAT_EZ"/>
    <property type="match status" value="1"/>
</dbReference>
<dbReference type="GO" id="GO:0004674">
    <property type="term" value="F:protein serine/threonine kinase activity"/>
    <property type="evidence" value="ECO:0007669"/>
    <property type="project" value="UniProtKB-KW"/>
</dbReference>
<dbReference type="PROSITE" id="PS00108">
    <property type="entry name" value="PROTEIN_KINASE_ST"/>
    <property type="match status" value="1"/>
</dbReference>
<evidence type="ECO:0000256" key="2">
    <source>
        <dbReference type="ARBA" id="ARBA00012513"/>
    </source>
</evidence>
<dbReference type="OMA" id="CNIIAMM"/>
<evidence type="ECO:0000256" key="1">
    <source>
        <dbReference type="ARBA" id="ARBA00004245"/>
    </source>
</evidence>